<feature type="disulfide bond" evidence="6">
    <location>
        <begin position="919"/>
        <end position="929"/>
    </location>
</feature>
<dbReference type="GO" id="GO:0016020">
    <property type="term" value="C:membrane"/>
    <property type="evidence" value="ECO:0007669"/>
    <property type="project" value="UniProtKB-SubCell"/>
</dbReference>
<keyword evidence="6" id="KW-0245">EGF-like domain</keyword>
<feature type="transmembrane region" description="Helical" evidence="7">
    <location>
        <begin position="996"/>
        <end position="1013"/>
    </location>
</feature>
<evidence type="ECO:0000256" key="1">
    <source>
        <dbReference type="ARBA" id="ARBA00004141"/>
    </source>
</evidence>
<dbReference type="Gene3D" id="2.10.25.10">
    <property type="entry name" value="Laminin"/>
    <property type="match status" value="1"/>
</dbReference>
<dbReference type="InterPro" id="IPR017978">
    <property type="entry name" value="GPCR_3_C"/>
</dbReference>
<feature type="transmembrane region" description="Helical" evidence="7">
    <location>
        <begin position="1176"/>
        <end position="1199"/>
    </location>
</feature>
<evidence type="ECO:0000256" key="2">
    <source>
        <dbReference type="ARBA" id="ARBA00022692"/>
    </source>
</evidence>
<feature type="domain" description="EGF-like" evidence="8">
    <location>
        <begin position="915"/>
        <end position="948"/>
    </location>
</feature>
<gene>
    <name evidence="10" type="ORF">BCR36DRAFT_147567</name>
</gene>
<dbReference type="InterPro" id="IPR000742">
    <property type="entry name" value="EGF"/>
</dbReference>
<keyword evidence="5" id="KW-0325">Glycoprotein</keyword>
<evidence type="ECO:0000313" key="10">
    <source>
        <dbReference type="EMBL" id="ORX43048.1"/>
    </source>
</evidence>
<feature type="domain" description="G-protein coupled receptors family 3 profile" evidence="9">
    <location>
        <begin position="969"/>
        <end position="1051"/>
    </location>
</feature>
<evidence type="ECO:0000259" key="9">
    <source>
        <dbReference type="PROSITE" id="PS50259"/>
    </source>
</evidence>
<comment type="subcellular location">
    <subcellularLocation>
        <location evidence="1">Membrane</location>
        <topology evidence="1">Multi-pass membrane protein</topology>
    </subcellularLocation>
</comment>
<dbReference type="EMBL" id="MCFH01000056">
    <property type="protein sequence ID" value="ORX43048.1"/>
    <property type="molecule type" value="Genomic_DNA"/>
</dbReference>
<keyword evidence="4 7" id="KW-0472">Membrane</keyword>
<keyword evidence="3 7" id="KW-1133">Transmembrane helix</keyword>
<reference evidence="10 11" key="1">
    <citation type="submission" date="2016-08" db="EMBL/GenBank/DDBJ databases">
        <title>Genomes of anaerobic fungi encode conserved fungal cellulosomes for biomass hydrolysis.</title>
        <authorList>
            <consortium name="DOE Joint Genome Institute"/>
            <person name="Haitjema C.H."/>
            <person name="Gilmore S.P."/>
            <person name="Henske J.K."/>
            <person name="Solomon K.V."/>
            <person name="De Groot R."/>
            <person name="Kuo A."/>
            <person name="Mondo S.J."/>
            <person name="Salamov A.A."/>
            <person name="Labutti K."/>
            <person name="Zhao Z."/>
            <person name="Chiniquy J."/>
            <person name="Barry K."/>
            <person name="Brewer H.M."/>
            <person name="Purvine S.O."/>
            <person name="Wright A.T."/>
            <person name="Boxma B."/>
            <person name="Van Alen T."/>
            <person name="Hackstein J.H."/>
            <person name="Baker S.E."/>
            <person name="Grigoriev I.V."/>
            <person name="O'Malley M.A."/>
        </authorList>
    </citation>
    <scope>NUCLEOTIDE SEQUENCE [LARGE SCALE GENOMIC DNA]</scope>
    <source>
        <strain evidence="11">finn</strain>
    </source>
</reference>
<dbReference type="PANTHER" id="PTHR24060">
    <property type="entry name" value="METABOTROPIC GLUTAMATE RECEPTOR"/>
    <property type="match status" value="1"/>
</dbReference>
<evidence type="ECO:0000256" key="7">
    <source>
        <dbReference type="SAM" id="Phobius"/>
    </source>
</evidence>
<dbReference type="AlphaFoldDB" id="A0A1Y1UYX5"/>
<dbReference type="OrthoDB" id="5989513at2759"/>
<evidence type="ECO:0000256" key="3">
    <source>
        <dbReference type="ARBA" id="ARBA00022989"/>
    </source>
</evidence>
<dbReference type="PROSITE" id="PS50026">
    <property type="entry name" value="EGF_3"/>
    <property type="match status" value="1"/>
</dbReference>
<accession>A0A1Y1UYX5</accession>
<keyword evidence="11" id="KW-1185">Reference proteome</keyword>
<feature type="transmembrane region" description="Helical" evidence="7">
    <location>
        <begin position="1025"/>
        <end position="1043"/>
    </location>
</feature>
<name>A0A1Y1UYX5_9FUNG</name>
<comment type="caution">
    <text evidence="10">The sequence shown here is derived from an EMBL/GenBank/DDBJ whole genome shotgun (WGS) entry which is preliminary data.</text>
</comment>
<evidence type="ECO:0000256" key="5">
    <source>
        <dbReference type="ARBA" id="ARBA00023180"/>
    </source>
</evidence>
<dbReference type="Pfam" id="PF00003">
    <property type="entry name" value="7tm_3"/>
    <property type="match status" value="1"/>
</dbReference>
<evidence type="ECO:0008006" key="12">
    <source>
        <dbReference type="Google" id="ProtNLM"/>
    </source>
</evidence>
<dbReference type="Proteomes" id="UP000193719">
    <property type="component" value="Unassembled WGS sequence"/>
</dbReference>
<keyword evidence="6" id="KW-1015">Disulfide bond</keyword>
<protein>
    <recommendedName>
        <fullName evidence="12">G-protein coupled receptors family 3 profile domain-containing protein</fullName>
    </recommendedName>
</protein>
<evidence type="ECO:0000256" key="6">
    <source>
        <dbReference type="PROSITE-ProRule" id="PRU00076"/>
    </source>
</evidence>
<dbReference type="STRING" id="1754191.A0A1Y1UYX5"/>
<dbReference type="CDD" id="cd00053">
    <property type="entry name" value="EGF"/>
    <property type="match status" value="1"/>
</dbReference>
<sequence>MRTVNKIWKYILFIICYFINHVSSSSIIIIDNEEDLSHTINNYNLSDELEIHINDHTSINIVNEITIINENIKKLSIRGSSKDTSILNFIPQNNKDKDTSSIEEKKNASNNDIVKNNTSIYLLFSSIPEIDISNITFYGNLYFTKSNKVTLKDINLYGTLEVEKSTELDHFTTNNTSNPINSSNINIYLKNVLFKGFPDTTKENCIHIDGGNVSIENSDFYGHSRCTDSLLKYNGQNLYNMKISNSNFNGMYSNNCLSISEAKASTIETSQFEKCSASSQNNNGGGAIRSILSYLSLKNCEFYDNFTTSNGAIFYLYDSYSFYAEHINASNSTAIQKGGFIYMNTSSSYLSNSIAYIKNARHDGTGIDNESINIEYGGLVACVGGKSTLNIINFYGENLNGEKGIGAFLISDGATLSLRNIELRKISGRNQGGVLLSSENESDSLTTFKVVNGTFIDLIQNYQSEKSSSFIYAKRNTKIYIEDCTIKNIKAPSSQFIYSEYDIKIELKNVIVSNHITIYPSSLLKIDTTDKSARSEIIIDSLSLDNFYPFKSIFSLNKADITINNSMFSNIWSCSYIDECRIKFNKTIKTMDESIFIDIGNESKLIINDGMFDSILGRNGFKAGESSYVTINNLMAMLCYFDFGLILINKSNNYLGHYEINGGYYFMLMGAYSTIIYIKDMDEDTDVKINYATFESCFSSEYGAGIFYSISNNEKVKENISFTDCTFFDNSSANGGSNIALSISKACEPYFSNYDELLEIDPNAFMTNPVKLQLTSNSVNSTSILSGENIQDTIQFQIVDDYGNLSKILTQYSYQYMEKRTFDDFLFFNIEVNDNLNAAVVGNTKSYCHDDKCEISHVKVVGKPGKYKLRLRLISYGVHYEFENHIGEIDLIINECDTSHYLYKDTESIGFKSCYIPECEHSCENGGKCVNDNICDCSKTGYTGKTCNEYYKLRRHKVFDIFIRILASFICFILLVLIIVIKIVNSMQIKKSGKDFLIIILIGIFFDIVSMVMKTMERTNKRCLIFDITKIIGFSLVFGSILVKSIRLYSLTHGKISLRVISRITMYSIISSIIFFHLIFIIMGNTTLKQMTETNYTSKLEEYEECKISKTSRLSTFFDYIIISITCFFMYSVRRLKKEYTESITMPVYSYILVETLLLMINKYNISILIKDMFNTIGPIIYILTILKSIFYSKIYDIIREKNTIRRFMMEQDSRKNSKMQLRFSDSLWS</sequence>
<feature type="transmembrane region" description="Helical" evidence="7">
    <location>
        <begin position="1117"/>
        <end position="1136"/>
    </location>
</feature>
<feature type="transmembrane region" description="Helical" evidence="7">
    <location>
        <begin position="7"/>
        <end position="30"/>
    </location>
</feature>
<proteinExistence type="predicted"/>
<reference evidence="10 11" key="2">
    <citation type="submission" date="2016-08" db="EMBL/GenBank/DDBJ databases">
        <title>Pervasive Adenine N6-methylation of Active Genes in Fungi.</title>
        <authorList>
            <consortium name="DOE Joint Genome Institute"/>
            <person name="Mondo S.J."/>
            <person name="Dannebaum R.O."/>
            <person name="Kuo R.C."/>
            <person name="Labutti K."/>
            <person name="Haridas S."/>
            <person name="Kuo A."/>
            <person name="Salamov A."/>
            <person name="Ahrendt S.R."/>
            <person name="Lipzen A."/>
            <person name="Sullivan W."/>
            <person name="Andreopoulos W.B."/>
            <person name="Clum A."/>
            <person name="Lindquist E."/>
            <person name="Daum C."/>
            <person name="Ramamoorthy G.K."/>
            <person name="Gryganskyi A."/>
            <person name="Culley D."/>
            <person name="Magnuson J.K."/>
            <person name="James T.Y."/>
            <person name="O'Malley M.A."/>
            <person name="Stajich J.E."/>
            <person name="Spatafora J.W."/>
            <person name="Visel A."/>
            <person name="Grigoriev I.V."/>
        </authorList>
    </citation>
    <scope>NUCLEOTIDE SEQUENCE [LARGE SCALE GENOMIC DNA]</scope>
    <source>
        <strain evidence="11">finn</strain>
    </source>
</reference>
<feature type="transmembrane region" description="Helical" evidence="7">
    <location>
        <begin position="1064"/>
        <end position="1083"/>
    </location>
</feature>
<evidence type="ECO:0000313" key="11">
    <source>
        <dbReference type="Proteomes" id="UP000193719"/>
    </source>
</evidence>
<feature type="transmembrane region" description="Helical" evidence="7">
    <location>
        <begin position="1148"/>
        <end position="1170"/>
    </location>
</feature>
<dbReference type="PROSITE" id="PS50259">
    <property type="entry name" value="G_PROTEIN_RECEP_F3_4"/>
    <property type="match status" value="1"/>
</dbReference>
<comment type="caution">
    <text evidence="6">Lacks conserved residue(s) required for the propagation of feature annotation.</text>
</comment>
<keyword evidence="2 7" id="KW-0812">Transmembrane</keyword>
<dbReference type="GO" id="GO:0004930">
    <property type="term" value="F:G protein-coupled receptor activity"/>
    <property type="evidence" value="ECO:0007669"/>
    <property type="project" value="InterPro"/>
</dbReference>
<organism evidence="10 11">
    <name type="scientific">Piromyces finnis</name>
    <dbReference type="NCBI Taxonomy" id="1754191"/>
    <lineage>
        <taxon>Eukaryota</taxon>
        <taxon>Fungi</taxon>
        <taxon>Fungi incertae sedis</taxon>
        <taxon>Chytridiomycota</taxon>
        <taxon>Chytridiomycota incertae sedis</taxon>
        <taxon>Neocallimastigomycetes</taxon>
        <taxon>Neocallimastigales</taxon>
        <taxon>Neocallimastigaceae</taxon>
        <taxon>Piromyces</taxon>
    </lineage>
</organism>
<evidence type="ECO:0000259" key="8">
    <source>
        <dbReference type="PROSITE" id="PS50026"/>
    </source>
</evidence>
<feature type="transmembrane region" description="Helical" evidence="7">
    <location>
        <begin position="961"/>
        <end position="984"/>
    </location>
</feature>
<evidence type="ECO:0000256" key="4">
    <source>
        <dbReference type="ARBA" id="ARBA00023136"/>
    </source>
</evidence>
<dbReference type="InterPro" id="IPR050726">
    <property type="entry name" value="mGluR"/>
</dbReference>